<proteinExistence type="predicted"/>
<accession>A0A8H6XUH3</accession>
<organism evidence="2 3">
    <name type="scientific">Mycena sanguinolenta</name>
    <dbReference type="NCBI Taxonomy" id="230812"/>
    <lineage>
        <taxon>Eukaryota</taxon>
        <taxon>Fungi</taxon>
        <taxon>Dikarya</taxon>
        <taxon>Basidiomycota</taxon>
        <taxon>Agaricomycotina</taxon>
        <taxon>Agaricomycetes</taxon>
        <taxon>Agaricomycetidae</taxon>
        <taxon>Agaricales</taxon>
        <taxon>Marasmiineae</taxon>
        <taxon>Mycenaceae</taxon>
        <taxon>Mycena</taxon>
    </lineage>
</organism>
<reference evidence="2" key="1">
    <citation type="submission" date="2020-05" db="EMBL/GenBank/DDBJ databases">
        <title>Mycena genomes resolve the evolution of fungal bioluminescence.</title>
        <authorList>
            <person name="Tsai I.J."/>
        </authorList>
    </citation>
    <scope>NUCLEOTIDE SEQUENCE</scope>
    <source>
        <strain evidence="2">160909Yilan</strain>
    </source>
</reference>
<dbReference type="AlphaFoldDB" id="A0A8H6XUH3"/>
<dbReference type="Proteomes" id="UP000623467">
    <property type="component" value="Unassembled WGS sequence"/>
</dbReference>
<feature type="compositionally biased region" description="Basic and acidic residues" evidence="1">
    <location>
        <begin position="98"/>
        <end position="108"/>
    </location>
</feature>
<evidence type="ECO:0000256" key="1">
    <source>
        <dbReference type="SAM" id="MobiDB-lite"/>
    </source>
</evidence>
<sequence>MESYNAARAAIISLNGSSNFPALTESDLFMKSVQQKRHVGDSKRTDGLLFRAAAVDAIGSPDQDGDVEMLDSTTTGDVITYVGTQMDRRQSGPKPKKKIADNSEKAPEQPDGWLWHLGKLAKMTDAEMDAWAIEGDRVQWFRAEADMQRWQEQIEQKLAELLRTGRSFGKMQSVWSELAAISQQDGATAYAFQKSAMYKRRAAEVDTRLRELGYSKLCQKGASLVSFIEEERKKDAQFVLQSISV</sequence>
<dbReference type="EMBL" id="JACAZH010000018">
    <property type="protein sequence ID" value="KAF7346641.1"/>
    <property type="molecule type" value="Genomic_DNA"/>
</dbReference>
<gene>
    <name evidence="2" type="ORF">MSAN_01801600</name>
</gene>
<dbReference type="OrthoDB" id="3053737at2759"/>
<keyword evidence="3" id="KW-1185">Reference proteome</keyword>
<feature type="region of interest" description="Disordered" evidence="1">
    <location>
        <begin position="84"/>
        <end position="110"/>
    </location>
</feature>
<evidence type="ECO:0000313" key="3">
    <source>
        <dbReference type="Proteomes" id="UP000623467"/>
    </source>
</evidence>
<protein>
    <submittedName>
        <fullName evidence="2">CxC2 domain-containing protein</fullName>
    </submittedName>
</protein>
<name>A0A8H6XUH3_9AGAR</name>
<comment type="caution">
    <text evidence="2">The sequence shown here is derived from an EMBL/GenBank/DDBJ whole genome shotgun (WGS) entry which is preliminary data.</text>
</comment>
<evidence type="ECO:0000313" key="2">
    <source>
        <dbReference type="EMBL" id="KAF7346641.1"/>
    </source>
</evidence>